<sequence>MNSDKPKKKKQNTKGFTRNIQIGINSVNQCVTMIKKTGIDVNMEVNETSDEVCVVLKFPK</sequence>
<accession>A0A644ZY80</accession>
<protein>
    <submittedName>
        <fullName evidence="1">Nucleoid occlusion protein</fullName>
    </submittedName>
</protein>
<gene>
    <name evidence="1" type="primary">noc_30</name>
    <name evidence="1" type="ORF">SDC9_89189</name>
</gene>
<dbReference type="AlphaFoldDB" id="A0A644ZY80"/>
<reference evidence="1" key="1">
    <citation type="submission" date="2019-08" db="EMBL/GenBank/DDBJ databases">
        <authorList>
            <person name="Kucharzyk K."/>
            <person name="Murdoch R.W."/>
            <person name="Higgins S."/>
            <person name="Loffler F."/>
        </authorList>
    </citation>
    <scope>NUCLEOTIDE SEQUENCE</scope>
</reference>
<evidence type="ECO:0000313" key="1">
    <source>
        <dbReference type="EMBL" id="MPM42524.1"/>
    </source>
</evidence>
<organism evidence="1">
    <name type="scientific">bioreactor metagenome</name>
    <dbReference type="NCBI Taxonomy" id="1076179"/>
    <lineage>
        <taxon>unclassified sequences</taxon>
        <taxon>metagenomes</taxon>
        <taxon>ecological metagenomes</taxon>
    </lineage>
</organism>
<name>A0A644ZY80_9ZZZZ</name>
<comment type="caution">
    <text evidence="1">The sequence shown here is derived from an EMBL/GenBank/DDBJ whole genome shotgun (WGS) entry which is preliminary data.</text>
</comment>
<dbReference type="EMBL" id="VSSQ01009762">
    <property type="protein sequence ID" value="MPM42524.1"/>
    <property type="molecule type" value="Genomic_DNA"/>
</dbReference>
<proteinExistence type="predicted"/>